<keyword evidence="10" id="KW-1185">Reference proteome</keyword>
<accession>A0A175VQV6</accession>
<comment type="catalytic activity">
    <reaction evidence="1 6">
        <text>[protein]-peptidylproline (omega=180) = [protein]-peptidylproline (omega=0)</text>
        <dbReference type="Rhea" id="RHEA:16237"/>
        <dbReference type="Rhea" id="RHEA-COMP:10747"/>
        <dbReference type="Rhea" id="RHEA-COMP:10748"/>
        <dbReference type="ChEBI" id="CHEBI:83833"/>
        <dbReference type="ChEBI" id="CHEBI:83834"/>
        <dbReference type="EC" id="5.2.1.8"/>
    </reaction>
</comment>
<keyword evidence="3 5" id="KW-0697">Rotamase</keyword>
<organism evidence="9 10">
    <name type="scientific">Madurella mycetomatis</name>
    <dbReference type="NCBI Taxonomy" id="100816"/>
    <lineage>
        <taxon>Eukaryota</taxon>
        <taxon>Fungi</taxon>
        <taxon>Dikarya</taxon>
        <taxon>Ascomycota</taxon>
        <taxon>Pezizomycotina</taxon>
        <taxon>Sordariomycetes</taxon>
        <taxon>Sordariomycetidae</taxon>
        <taxon>Sordariales</taxon>
        <taxon>Sordariales incertae sedis</taxon>
        <taxon>Madurella</taxon>
    </lineage>
</organism>
<feature type="region of interest" description="Disordered" evidence="7">
    <location>
        <begin position="1"/>
        <end position="40"/>
    </location>
</feature>
<dbReference type="GO" id="GO:0003677">
    <property type="term" value="F:DNA binding"/>
    <property type="evidence" value="ECO:0007669"/>
    <property type="project" value="InterPro"/>
</dbReference>
<proteinExistence type="inferred from homology"/>
<comment type="similarity">
    <text evidence="2">Belongs to the PpiC/parvulin rotamase family. PIN4 subfamily.</text>
</comment>
<dbReference type="OrthoDB" id="1911748at2759"/>
<evidence type="ECO:0000256" key="7">
    <source>
        <dbReference type="SAM" id="MobiDB-lite"/>
    </source>
</evidence>
<dbReference type="AlphaFoldDB" id="A0A175VQV6"/>
<evidence type="ECO:0000256" key="5">
    <source>
        <dbReference type="PROSITE-ProRule" id="PRU00278"/>
    </source>
</evidence>
<evidence type="ECO:0000313" key="9">
    <source>
        <dbReference type="EMBL" id="KXX73887.1"/>
    </source>
</evidence>
<dbReference type="STRING" id="100816.A0A175VQV6"/>
<dbReference type="InterPro" id="IPR043323">
    <property type="entry name" value="PIN4"/>
</dbReference>
<dbReference type="Gene3D" id="3.10.50.40">
    <property type="match status" value="1"/>
</dbReference>
<dbReference type="Proteomes" id="UP000078237">
    <property type="component" value="Unassembled WGS sequence"/>
</dbReference>
<reference evidence="9 10" key="1">
    <citation type="journal article" date="2016" name="Genome Announc.">
        <title>Genome Sequence of Madurella mycetomatis mm55, Isolated from a Human Mycetoma Case in Sudan.</title>
        <authorList>
            <person name="Smit S."/>
            <person name="Derks M.F."/>
            <person name="Bervoets S."/>
            <person name="Fahal A."/>
            <person name="van Leeuwen W."/>
            <person name="van Belkum A."/>
            <person name="van de Sande W.W."/>
        </authorList>
    </citation>
    <scope>NUCLEOTIDE SEQUENCE [LARGE SCALE GENOMIC DNA]</scope>
    <source>
        <strain evidence="10">mm55</strain>
    </source>
</reference>
<dbReference type="PANTHER" id="PTHR45995">
    <property type="match status" value="1"/>
</dbReference>
<evidence type="ECO:0000256" key="1">
    <source>
        <dbReference type="ARBA" id="ARBA00000971"/>
    </source>
</evidence>
<evidence type="ECO:0000313" key="10">
    <source>
        <dbReference type="Proteomes" id="UP000078237"/>
    </source>
</evidence>
<dbReference type="SUPFAM" id="SSF54534">
    <property type="entry name" value="FKBP-like"/>
    <property type="match status" value="1"/>
</dbReference>
<evidence type="ECO:0000256" key="4">
    <source>
        <dbReference type="ARBA" id="ARBA00023235"/>
    </source>
</evidence>
<feature type="domain" description="PpiC" evidence="8">
    <location>
        <begin position="39"/>
        <end position="131"/>
    </location>
</feature>
<dbReference type="InterPro" id="IPR046357">
    <property type="entry name" value="PPIase_dom_sf"/>
</dbReference>
<gene>
    <name evidence="9" type="ORF">MMYC01_208484</name>
</gene>
<dbReference type="GO" id="GO:0006364">
    <property type="term" value="P:rRNA processing"/>
    <property type="evidence" value="ECO:0007669"/>
    <property type="project" value="InterPro"/>
</dbReference>
<name>A0A175VQV6_9PEZI</name>
<dbReference type="GO" id="GO:0003755">
    <property type="term" value="F:peptidyl-prolyl cis-trans isomerase activity"/>
    <property type="evidence" value="ECO:0007669"/>
    <property type="project" value="UniProtKB-UniRule"/>
</dbReference>
<evidence type="ECO:0000256" key="3">
    <source>
        <dbReference type="ARBA" id="ARBA00023110"/>
    </source>
</evidence>
<evidence type="ECO:0000256" key="2">
    <source>
        <dbReference type="ARBA" id="ARBA00010242"/>
    </source>
</evidence>
<evidence type="ECO:0000259" key="8">
    <source>
        <dbReference type="PROSITE" id="PS50198"/>
    </source>
</evidence>
<protein>
    <recommendedName>
        <fullName evidence="6">Peptidyl-prolyl cis-trans isomerase</fullName>
        <ecNumber evidence="6">5.2.1.8</ecNumber>
    </recommendedName>
</protein>
<feature type="compositionally biased region" description="Basic and acidic residues" evidence="7">
    <location>
        <begin position="1"/>
        <end position="32"/>
    </location>
</feature>
<dbReference type="Pfam" id="PF13616">
    <property type="entry name" value="Rotamase_3"/>
    <property type="match status" value="1"/>
</dbReference>
<comment type="caution">
    <text evidence="9">The sequence shown here is derived from an EMBL/GenBank/DDBJ whole genome shotgun (WGS) entry which is preliminary data.</text>
</comment>
<evidence type="ECO:0000256" key="6">
    <source>
        <dbReference type="RuleBase" id="RU363014"/>
    </source>
</evidence>
<dbReference type="PROSITE" id="PS50198">
    <property type="entry name" value="PPIC_PPIASE_2"/>
    <property type="match status" value="1"/>
</dbReference>
<keyword evidence="4 5" id="KW-0413">Isomerase</keyword>
<dbReference type="VEuPathDB" id="FungiDB:MMYC01_208484"/>
<dbReference type="InterPro" id="IPR000297">
    <property type="entry name" value="PPIase_PpiC"/>
</dbReference>
<dbReference type="EC" id="5.2.1.8" evidence="6"/>
<sequence length="133" mass="14694">MGKDKGSKSGKDGKKGADKKGSKGGEESDAKKTTKLKGAQKVKVRHILCEKQSKSNEALERLRNGEKFDVVAKEMSEDKANRGGSLDWQSKGSLHADFEKVAFALQPSTIDKPVFEQVHTTFGYHIIMVEDRK</sequence>
<dbReference type="EMBL" id="LCTW02000410">
    <property type="protein sequence ID" value="KXX73887.1"/>
    <property type="molecule type" value="Genomic_DNA"/>
</dbReference>